<keyword evidence="5" id="KW-1185">Reference proteome</keyword>
<proteinExistence type="predicted"/>
<evidence type="ECO:0000313" key="4">
    <source>
        <dbReference type="EMBL" id="MBA0595495.1"/>
    </source>
</evidence>
<organism evidence="3 5">
    <name type="scientific">Gossypium raimondii</name>
    <name type="common">Peruvian cotton</name>
    <name type="synonym">Gossypium klotzschianum subsp. raimondii</name>
    <dbReference type="NCBI Taxonomy" id="29730"/>
    <lineage>
        <taxon>Eukaryota</taxon>
        <taxon>Viridiplantae</taxon>
        <taxon>Streptophyta</taxon>
        <taxon>Embryophyta</taxon>
        <taxon>Tracheophyta</taxon>
        <taxon>Spermatophyta</taxon>
        <taxon>Magnoliopsida</taxon>
        <taxon>eudicotyledons</taxon>
        <taxon>Gunneridae</taxon>
        <taxon>Pentapetalae</taxon>
        <taxon>rosids</taxon>
        <taxon>malvids</taxon>
        <taxon>Malvales</taxon>
        <taxon>Malvaceae</taxon>
        <taxon>Malvoideae</taxon>
        <taxon>Gossypium</taxon>
    </lineage>
</organism>
<keyword evidence="2" id="KW-0732">Signal</keyword>
<evidence type="ECO:0000256" key="1">
    <source>
        <dbReference type="SAM" id="MobiDB-lite"/>
    </source>
</evidence>
<dbReference type="AlphaFoldDB" id="A0A0D2TNK6"/>
<accession>A0A0D2TNK6</accession>
<reference evidence="4 6" key="2">
    <citation type="journal article" date="2019" name="Genome Biol. Evol.">
        <title>Insights into the evolution of the New World diploid cottons (Gossypium, subgenus Houzingenia) based on genome sequencing.</title>
        <authorList>
            <person name="Grover C.E."/>
            <person name="Arick M.A. 2nd"/>
            <person name="Thrash A."/>
            <person name="Conover J.L."/>
            <person name="Sanders W.S."/>
            <person name="Peterson D.G."/>
            <person name="Frelichowski J.E."/>
            <person name="Scheffler J.A."/>
            <person name="Scheffler B.E."/>
            <person name="Wendel J.F."/>
        </authorList>
    </citation>
    <scope>NUCLEOTIDE SEQUENCE [LARGE SCALE GENOMIC DNA]</scope>
    <source>
        <strain evidence="4">8</strain>
        <tissue evidence="4">Leaf</tissue>
    </source>
</reference>
<feature type="region of interest" description="Disordered" evidence="1">
    <location>
        <begin position="73"/>
        <end position="102"/>
    </location>
</feature>
<evidence type="ECO:0000313" key="3">
    <source>
        <dbReference type="EMBL" id="KJB58434.1"/>
    </source>
</evidence>
<protein>
    <submittedName>
        <fullName evidence="3">Uncharacterized protein</fullName>
    </submittedName>
</protein>
<evidence type="ECO:0000256" key="2">
    <source>
        <dbReference type="SAM" id="SignalP"/>
    </source>
</evidence>
<dbReference type="Gramene" id="KJB58434">
    <property type="protein sequence ID" value="KJB58434"/>
    <property type="gene ID" value="B456_009G209700"/>
</dbReference>
<reference evidence="3 5" key="1">
    <citation type="journal article" date="2012" name="Nature">
        <title>Repeated polyploidization of Gossypium genomes and the evolution of spinnable cotton fibres.</title>
        <authorList>
            <person name="Paterson A.H."/>
            <person name="Wendel J.F."/>
            <person name="Gundlach H."/>
            <person name="Guo H."/>
            <person name="Jenkins J."/>
            <person name="Jin D."/>
            <person name="Llewellyn D."/>
            <person name="Showmaker K.C."/>
            <person name="Shu S."/>
            <person name="Udall J."/>
            <person name="Yoo M.J."/>
            <person name="Byers R."/>
            <person name="Chen W."/>
            <person name="Doron-Faigenboim A."/>
            <person name="Duke M.V."/>
            <person name="Gong L."/>
            <person name="Grimwood J."/>
            <person name="Grover C."/>
            <person name="Grupp K."/>
            <person name="Hu G."/>
            <person name="Lee T.H."/>
            <person name="Li J."/>
            <person name="Lin L."/>
            <person name="Liu T."/>
            <person name="Marler B.S."/>
            <person name="Page J.T."/>
            <person name="Roberts A.W."/>
            <person name="Romanel E."/>
            <person name="Sanders W.S."/>
            <person name="Szadkowski E."/>
            <person name="Tan X."/>
            <person name="Tang H."/>
            <person name="Xu C."/>
            <person name="Wang J."/>
            <person name="Wang Z."/>
            <person name="Zhang D."/>
            <person name="Zhang L."/>
            <person name="Ashrafi H."/>
            <person name="Bedon F."/>
            <person name="Bowers J.E."/>
            <person name="Brubaker C.L."/>
            <person name="Chee P.W."/>
            <person name="Das S."/>
            <person name="Gingle A.R."/>
            <person name="Haigler C.H."/>
            <person name="Harker D."/>
            <person name="Hoffmann L.V."/>
            <person name="Hovav R."/>
            <person name="Jones D.C."/>
            <person name="Lemke C."/>
            <person name="Mansoor S."/>
            <person name="ur Rahman M."/>
            <person name="Rainville L.N."/>
            <person name="Rambani A."/>
            <person name="Reddy U.K."/>
            <person name="Rong J.K."/>
            <person name="Saranga Y."/>
            <person name="Scheffler B.E."/>
            <person name="Scheffler J.A."/>
            <person name="Stelly D.M."/>
            <person name="Triplett B.A."/>
            <person name="Van Deynze A."/>
            <person name="Vaslin M.F."/>
            <person name="Waghmare V.N."/>
            <person name="Walford S.A."/>
            <person name="Wright R.J."/>
            <person name="Zaki E.A."/>
            <person name="Zhang T."/>
            <person name="Dennis E.S."/>
            <person name="Mayer K.F."/>
            <person name="Peterson D.G."/>
            <person name="Rokhsar D.S."/>
            <person name="Wang X."/>
            <person name="Schmutz J."/>
        </authorList>
    </citation>
    <scope>NUCLEOTIDE SEQUENCE [LARGE SCALE GENOMIC DNA]</scope>
</reference>
<dbReference type="OMA" id="YGGKHED"/>
<feature type="chain" id="PRO_5035989238" evidence="2">
    <location>
        <begin position="23"/>
        <end position="102"/>
    </location>
</feature>
<dbReference type="Proteomes" id="UP000032304">
    <property type="component" value="Chromosome 9"/>
</dbReference>
<dbReference type="EMBL" id="CM001748">
    <property type="protein sequence ID" value="KJB58434.1"/>
    <property type="molecule type" value="Genomic_DNA"/>
</dbReference>
<feature type="signal peptide" evidence="2">
    <location>
        <begin position="1"/>
        <end position="22"/>
    </location>
</feature>
<gene>
    <name evidence="3" type="ORF">B456_009G209700</name>
    <name evidence="4" type="ORF">Gorai_012363</name>
</gene>
<evidence type="ECO:0000313" key="6">
    <source>
        <dbReference type="Proteomes" id="UP000593578"/>
    </source>
</evidence>
<sequence>MAKNNLIFTLAILFALLILADGIRFTEEVRLSKLDKDEYYSGELVTKTLTRSRNKIEDSRGIHGADAAAVTTISASNTKDLHATTPGHSPGTGHSTPPNGHK</sequence>
<reference evidence="4" key="3">
    <citation type="submission" date="2020-04" db="EMBL/GenBank/DDBJ databases">
        <authorList>
            <person name="Grover C.E."/>
            <person name="Arick M.A. II"/>
            <person name="Thrash A."/>
            <person name="Conover J.L."/>
            <person name="Sanders W.S."/>
            <person name="Peterson D.G."/>
            <person name="Scheffler J.A."/>
            <person name="Scheffler B.E."/>
            <person name="Wendel J.F."/>
        </authorList>
    </citation>
    <scope>NUCLEOTIDE SEQUENCE</scope>
    <source>
        <strain evidence="4">8</strain>
        <tissue evidence="4">Leaf</tissue>
    </source>
</reference>
<feature type="compositionally biased region" description="Polar residues" evidence="1">
    <location>
        <begin position="92"/>
        <end position="102"/>
    </location>
</feature>
<dbReference type="EMBL" id="JABEZZ010000009">
    <property type="protein sequence ID" value="MBA0595495.1"/>
    <property type="molecule type" value="Genomic_DNA"/>
</dbReference>
<name>A0A0D2TNK6_GOSRA</name>
<evidence type="ECO:0000313" key="5">
    <source>
        <dbReference type="Proteomes" id="UP000032304"/>
    </source>
</evidence>
<dbReference type="Proteomes" id="UP000593578">
    <property type="component" value="Unassembled WGS sequence"/>
</dbReference>